<protein>
    <submittedName>
        <fullName evidence="1">Uncharacterized protein</fullName>
    </submittedName>
</protein>
<proteinExistence type="predicted"/>
<name>A0A7J9M6W6_GOSSC</name>
<dbReference type="OrthoDB" id="992019at2759"/>
<evidence type="ECO:0000313" key="2">
    <source>
        <dbReference type="Proteomes" id="UP000593576"/>
    </source>
</evidence>
<comment type="caution">
    <text evidence="1">The sequence shown here is derived from an EMBL/GenBank/DDBJ whole genome shotgun (WGS) entry which is preliminary data.</text>
</comment>
<dbReference type="EMBL" id="JABFAF010000009">
    <property type="protein sequence ID" value="MBA0866546.1"/>
    <property type="molecule type" value="Genomic_DNA"/>
</dbReference>
<dbReference type="AlphaFoldDB" id="A0A7J9M6W6"/>
<gene>
    <name evidence="1" type="ORF">Goshw_022132</name>
</gene>
<feature type="non-terminal residue" evidence="1">
    <location>
        <position position="203"/>
    </location>
</feature>
<reference evidence="1 2" key="1">
    <citation type="journal article" date="2019" name="Genome Biol. Evol.">
        <title>Insights into the evolution of the New World diploid cottons (Gossypium, subgenus Houzingenia) based on genome sequencing.</title>
        <authorList>
            <person name="Grover C.E."/>
            <person name="Arick M.A. 2nd"/>
            <person name="Thrash A."/>
            <person name="Conover J.L."/>
            <person name="Sanders W.S."/>
            <person name="Peterson D.G."/>
            <person name="Frelichowski J.E."/>
            <person name="Scheffler J.A."/>
            <person name="Scheffler B.E."/>
            <person name="Wendel J.F."/>
        </authorList>
    </citation>
    <scope>NUCLEOTIDE SEQUENCE [LARGE SCALE GENOMIC DNA]</scope>
    <source>
        <strain evidence="1">1</strain>
        <tissue evidence="1">Leaf</tissue>
    </source>
</reference>
<evidence type="ECO:0000313" key="1">
    <source>
        <dbReference type="EMBL" id="MBA0866546.1"/>
    </source>
</evidence>
<keyword evidence="2" id="KW-1185">Reference proteome</keyword>
<organism evidence="1 2">
    <name type="scientific">Gossypium schwendimanii</name>
    <name type="common">Cotton</name>
    <dbReference type="NCBI Taxonomy" id="34291"/>
    <lineage>
        <taxon>Eukaryota</taxon>
        <taxon>Viridiplantae</taxon>
        <taxon>Streptophyta</taxon>
        <taxon>Embryophyta</taxon>
        <taxon>Tracheophyta</taxon>
        <taxon>Spermatophyta</taxon>
        <taxon>Magnoliopsida</taxon>
        <taxon>eudicotyledons</taxon>
        <taxon>Gunneridae</taxon>
        <taxon>Pentapetalae</taxon>
        <taxon>rosids</taxon>
        <taxon>malvids</taxon>
        <taxon>Malvales</taxon>
        <taxon>Malvaceae</taxon>
        <taxon>Malvoideae</taxon>
        <taxon>Gossypium</taxon>
    </lineage>
</organism>
<accession>A0A7J9M6W6</accession>
<dbReference type="Proteomes" id="UP000593576">
    <property type="component" value="Unassembled WGS sequence"/>
</dbReference>
<sequence>MHWNGLWVLFRYHGEVIDAFIPVKKSKSGRRFGFQSLSTSWEVWKEREERASGGESTSNLNRKKHGRKIRLIFDIQYRILTIMEKKKRDWALRRQKGKGISDREHAYVNASLSNLDISNRKRLILKDARNAWEVRKKLGFSVRGDEQEVIDEIMRLEGLKYHVPEERVGTGLSQAVQWLLLDLSMGWAARPGQTARPKYGRVR</sequence>